<evidence type="ECO:0000256" key="4">
    <source>
        <dbReference type="ARBA" id="ARBA00036184"/>
    </source>
</evidence>
<evidence type="ECO:0000256" key="3">
    <source>
        <dbReference type="ARBA" id="ARBA00023235"/>
    </source>
</evidence>
<evidence type="ECO:0000256" key="13">
    <source>
        <dbReference type="ARBA" id="ARBA00042883"/>
    </source>
</evidence>
<evidence type="ECO:0000256" key="12">
    <source>
        <dbReference type="ARBA" id="ARBA00042844"/>
    </source>
</evidence>
<evidence type="ECO:0000256" key="11">
    <source>
        <dbReference type="ARBA" id="ARBA00042372"/>
    </source>
</evidence>
<keyword evidence="2" id="KW-0819">tRNA processing</keyword>
<evidence type="ECO:0000256" key="10">
    <source>
        <dbReference type="ARBA" id="ARBA00041266"/>
    </source>
</evidence>
<protein>
    <recommendedName>
        <fullName evidence="9">Dual-specificity RNA pseudouridine synthase RluA</fullName>
        <ecNumber evidence="7">5.4.99.28</ecNumber>
        <ecNumber evidence="8">5.4.99.29</ecNumber>
    </recommendedName>
    <alternativeName>
        <fullName evidence="10">23S rRNA pseudouridine(746) synthase</fullName>
    </alternativeName>
    <alternativeName>
        <fullName evidence="13">Ribosomal large subunit pseudouridine synthase A</fullName>
    </alternativeName>
    <alternativeName>
        <fullName evidence="12">rRNA pseudouridylate synthase A</fullName>
    </alternativeName>
    <alternativeName>
        <fullName evidence="14">rRNA-uridine isomerase A</fullName>
    </alternativeName>
    <alternativeName>
        <fullName evidence="11">tRNA pseudouridine(32) synthase</fullName>
    </alternativeName>
</protein>
<dbReference type="GO" id="GO:0160151">
    <property type="term" value="F:tRNA pseudouridine(32) synthase activity"/>
    <property type="evidence" value="ECO:0007669"/>
    <property type="project" value="UniProtKB-EC"/>
</dbReference>
<evidence type="ECO:0000256" key="2">
    <source>
        <dbReference type="ARBA" id="ARBA00022694"/>
    </source>
</evidence>
<evidence type="ECO:0000256" key="9">
    <source>
        <dbReference type="ARBA" id="ARBA00039988"/>
    </source>
</evidence>
<evidence type="ECO:0000256" key="1">
    <source>
        <dbReference type="ARBA" id="ARBA00022552"/>
    </source>
</evidence>
<evidence type="ECO:0000256" key="6">
    <source>
        <dbReference type="ARBA" id="ARBA00037305"/>
    </source>
</evidence>
<comment type="function">
    <text evidence="6">Dual specificity enzyme that catalyzes the synthesis of pseudouridine from uracil-746 in 23S ribosomal RNA and from uracil-32 in the anticodon stem and loop of transfer RNAs.</text>
</comment>
<dbReference type="Gene3D" id="3.30.2350.10">
    <property type="entry name" value="Pseudouridine synthase"/>
    <property type="match status" value="1"/>
</dbReference>
<dbReference type="PANTHER" id="PTHR21600:SF91">
    <property type="entry name" value="DUAL-SPECIFICITY RNA PSEUDOURIDINE SYNTHASE RLUA"/>
    <property type="match status" value="1"/>
</dbReference>
<dbReference type="GO" id="GO:0003723">
    <property type="term" value="F:RNA binding"/>
    <property type="evidence" value="ECO:0007669"/>
    <property type="project" value="InterPro"/>
</dbReference>
<dbReference type="PANTHER" id="PTHR21600">
    <property type="entry name" value="MITOCHONDRIAL RNA PSEUDOURIDINE SYNTHASE"/>
    <property type="match status" value="1"/>
</dbReference>
<comment type="catalytic activity">
    <reaction evidence="4">
        <text>uridine(32) in tRNA = pseudouridine(32) in tRNA</text>
        <dbReference type="Rhea" id="RHEA:42544"/>
        <dbReference type="Rhea" id="RHEA-COMP:10107"/>
        <dbReference type="Rhea" id="RHEA-COMP:10108"/>
        <dbReference type="ChEBI" id="CHEBI:65314"/>
        <dbReference type="ChEBI" id="CHEBI:65315"/>
        <dbReference type="EC" id="5.4.99.28"/>
    </reaction>
</comment>
<name>A0A3B1A7Q9_9ZZZZ</name>
<comment type="catalytic activity">
    <reaction evidence="5">
        <text>uridine(746) in 23S rRNA = pseudouridine(746) in 23S rRNA</text>
        <dbReference type="Rhea" id="RHEA:42548"/>
        <dbReference type="Rhea" id="RHEA-COMP:10109"/>
        <dbReference type="Rhea" id="RHEA-COMP:10110"/>
        <dbReference type="ChEBI" id="CHEBI:65314"/>
        <dbReference type="ChEBI" id="CHEBI:65315"/>
        <dbReference type="EC" id="5.4.99.29"/>
    </reaction>
</comment>
<evidence type="ECO:0000256" key="8">
    <source>
        <dbReference type="ARBA" id="ARBA00038945"/>
    </source>
</evidence>
<sequence>MSRVQMAFPDALIVHRLDMETSGLMVLARDKITHRQLSGLFQQREVQKHYVAVVDGVLKEATGSIDLPLICDWPNRPRQKVDHQQGKPSRTRFTVLGPGVDAYSTRVELIPETGRSHQLRVHMQSLGHAILGDRFYASEQARAKSSRLLLHAVSLAFVHPLSAEPLQFVSEAIF</sequence>
<dbReference type="Pfam" id="PF00849">
    <property type="entry name" value="PseudoU_synth_2"/>
    <property type="match status" value="1"/>
</dbReference>
<dbReference type="GO" id="GO:0000455">
    <property type="term" value="P:enzyme-directed rRNA pseudouridine synthesis"/>
    <property type="evidence" value="ECO:0007669"/>
    <property type="project" value="TreeGrafter"/>
</dbReference>
<dbReference type="CDD" id="cd02869">
    <property type="entry name" value="PseudoU_synth_RluA_like"/>
    <property type="match status" value="1"/>
</dbReference>
<keyword evidence="1" id="KW-0698">rRNA processing</keyword>
<proteinExistence type="predicted"/>
<dbReference type="InterPro" id="IPR050188">
    <property type="entry name" value="RluA_PseudoU_synthase"/>
</dbReference>
<dbReference type="PROSITE" id="PS01129">
    <property type="entry name" value="PSI_RLU"/>
    <property type="match status" value="1"/>
</dbReference>
<accession>A0A3B1A7Q9</accession>
<organism evidence="16">
    <name type="scientific">hydrothermal vent metagenome</name>
    <dbReference type="NCBI Taxonomy" id="652676"/>
    <lineage>
        <taxon>unclassified sequences</taxon>
        <taxon>metagenomes</taxon>
        <taxon>ecological metagenomes</taxon>
    </lineage>
</organism>
<evidence type="ECO:0000256" key="14">
    <source>
        <dbReference type="ARBA" id="ARBA00043143"/>
    </source>
</evidence>
<dbReference type="InterPro" id="IPR006224">
    <property type="entry name" value="PsdUridine_synth_RluA-like_CS"/>
</dbReference>
<evidence type="ECO:0000256" key="5">
    <source>
        <dbReference type="ARBA" id="ARBA00036916"/>
    </source>
</evidence>
<evidence type="ECO:0000256" key="7">
    <source>
        <dbReference type="ARBA" id="ARBA00038944"/>
    </source>
</evidence>
<evidence type="ECO:0000313" key="16">
    <source>
        <dbReference type="EMBL" id="VAW94249.1"/>
    </source>
</evidence>
<dbReference type="GO" id="GO:0008033">
    <property type="term" value="P:tRNA processing"/>
    <property type="evidence" value="ECO:0007669"/>
    <property type="project" value="UniProtKB-KW"/>
</dbReference>
<evidence type="ECO:0000259" key="15">
    <source>
        <dbReference type="Pfam" id="PF00849"/>
    </source>
</evidence>
<gene>
    <name evidence="16" type="ORF">MNBD_GAMMA19-2009</name>
</gene>
<dbReference type="EMBL" id="UOFV01000013">
    <property type="protein sequence ID" value="VAW94249.1"/>
    <property type="molecule type" value="Genomic_DNA"/>
</dbReference>
<dbReference type="AlphaFoldDB" id="A0A3B1A7Q9"/>
<dbReference type="EC" id="5.4.99.28" evidence="7"/>
<reference evidence="16" key="1">
    <citation type="submission" date="2018-06" db="EMBL/GenBank/DDBJ databases">
        <authorList>
            <person name="Zhirakovskaya E."/>
        </authorList>
    </citation>
    <scope>NUCLEOTIDE SEQUENCE</scope>
</reference>
<dbReference type="EC" id="5.4.99.29" evidence="8"/>
<dbReference type="SUPFAM" id="SSF55120">
    <property type="entry name" value="Pseudouridine synthase"/>
    <property type="match status" value="1"/>
</dbReference>
<dbReference type="InterPro" id="IPR020103">
    <property type="entry name" value="PsdUridine_synth_cat_dom_sf"/>
</dbReference>
<keyword evidence="3 16" id="KW-0413">Isomerase</keyword>
<dbReference type="InterPro" id="IPR006145">
    <property type="entry name" value="PsdUridine_synth_RsuA/RluA"/>
</dbReference>
<feature type="domain" description="Pseudouridine synthase RsuA/RluA-like" evidence="15">
    <location>
        <begin position="13"/>
        <end position="125"/>
    </location>
</feature>
<dbReference type="GO" id="GO:0160142">
    <property type="term" value="F:23S rRNA pseudouridine(746) synthase activity"/>
    <property type="evidence" value="ECO:0007669"/>
    <property type="project" value="UniProtKB-EC"/>
</dbReference>